<protein>
    <submittedName>
        <fullName evidence="1">Uncharacterized protein</fullName>
    </submittedName>
</protein>
<organism evidence="1 2">
    <name type="scientific">Panaeolus cyanescens</name>
    <dbReference type="NCBI Taxonomy" id="181874"/>
    <lineage>
        <taxon>Eukaryota</taxon>
        <taxon>Fungi</taxon>
        <taxon>Dikarya</taxon>
        <taxon>Basidiomycota</taxon>
        <taxon>Agaricomycotina</taxon>
        <taxon>Agaricomycetes</taxon>
        <taxon>Agaricomycetidae</taxon>
        <taxon>Agaricales</taxon>
        <taxon>Agaricineae</taxon>
        <taxon>Galeropsidaceae</taxon>
        <taxon>Panaeolus</taxon>
    </lineage>
</organism>
<evidence type="ECO:0000313" key="2">
    <source>
        <dbReference type="Proteomes" id="UP000284842"/>
    </source>
</evidence>
<name>A0A409XAH9_9AGAR</name>
<dbReference type="Proteomes" id="UP000284842">
    <property type="component" value="Unassembled WGS sequence"/>
</dbReference>
<keyword evidence="2" id="KW-1185">Reference proteome</keyword>
<accession>A0A409XAH9</accession>
<dbReference type="EMBL" id="NHTK01004189">
    <property type="protein sequence ID" value="PPQ87776.1"/>
    <property type="molecule type" value="Genomic_DNA"/>
</dbReference>
<dbReference type="OrthoDB" id="3127331at2759"/>
<proteinExistence type="predicted"/>
<dbReference type="AlphaFoldDB" id="A0A409XAH9"/>
<gene>
    <name evidence="1" type="ORF">CVT24_002847</name>
</gene>
<sequence length="161" mass="17738">MFDACIKDAFQIKNVGVSYGNFMLAARYLRDLLSLIKGQMNGSLPSLLNEGWIPANGLTAQSSSRALWLAALVSPVFLFWGLDVSRWNVRAADLIKYFIDLMYTKPAPIAELDLLIWKSLFETALGQVHGTTGYLSAVSALDTVNVESCKDWFCTGKSFGS</sequence>
<comment type="caution">
    <text evidence="1">The sequence shown here is derived from an EMBL/GenBank/DDBJ whole genome shotgun (WGS) entry which is preliminary data.</text>
</comment>
<reference evidence="1 2" key="1">
    <citation type="journal article" date="2018" name="Evol. Lett.">
        <title>Horizontal gene cluster transfer increased hallucinogenic mushroom diversity.</title>
        <authorList>
            <person name="Reynolds H.T."/>
            <person name="Vijayakumar V."/>
            <person name="Gluck-Thaler E."/>
            <person name="Korotkin H.B."/>
            <person name="Matheny P.B."/>
            <person name="Slot J.C."/>
        </authorList>
    </citation>
    <scope>NUCLEOTIDE SEQUENCE [LARGE SCALE GENOMIC DNA]</scope>
    <source>
        <strain evidence="1 2">2629</strain>
    </source>
</reference>
<evidence type="ECO:0000313" key="1">
    <source>
        <dbReference type="EMBL" id="PPQ87776.1"/>
    </source>
</evidence>
<dbReference type="InParanoid" id="A0A409XAH9"/>